<evidence type="ECO:0000256" key="10">
    <source>
        <dbReference type="RuleBase" id="RU000594"/>
    </source>
</evidence>
<comment type="caution">
    <text evidence="9">Lacks conserved residue(s) required for the propagation of feature annotation.</text>
</comment>
<dbReference type="UniPathway" id="UPA00665"/>
<comment type="function">
    <text evidence="9 10">This protein specifically catalyzes the removal of signal peptides from prolipoproteins.</text>
</comment>
<dbReference type="HAMAP" id="MF_00161">
    <property type="entry name" value="LspA"/>
    <property type="match status" value="1"/>
</dbReference>
<dbReference type="InterPro" id="IPR001872">
    <property type="entry name" value="Peptidase_A8"/>
</dbReference>
<dbReference type="Proteomes" id="UP000033452">
    <property type="component" value="Unassembled WGS sequence"/>
</dbReference>
<evidence type="ECO:0000256" key="2">
    <source>
        <dbReference type="ARBA" id="ARBA00022475"/>
    </source>
</evidence>
<dbReference type="PRINTS" id="PR00781">
    <property type="entry name" value="LIPOSIGPTASE"/>
</dbReference>
<evidence type="ECO:0000256" key="11">
    <source>
        <dbReference type="RuleBase" id="RU004181"/>
    </source>
</evidence>
<dbReference type="NCBIfam" id="TIGR00077">
    <property type="entry name" value="lspA"/>
    <property type="match status" value="1"/>
</dbReference>
<dbReference type="GO" id="GO:0006508">
    <property type="term" value="P:proteolysis"/>
    <property type="evidence" value="ECO:0007669"/>
    <property type="project" value="UniProtKB-KW"/>
</dbReference>
<gene>
    <name evidence="9" type="primary">lspA</name>
    <name evidence="12" type="ORF">TW77_06510</name>
</gene>
<evidence type="ECO:0000256" key="3">
    <source>
        <dbReference type="ARBA" id="ARBA00022670"/>
    </source>
</evidence>
<evidence type="ECO:0000256" key="7">
    <source>
        <dbReference type="ARBA" id="ARBA00022989"/>
    </source>
</evidence>
<sequence>MTTKQRIYWVSLIAGAGLCLDQLSKWFAGYYLNGWQMTSYWFDLVRLGYRENSGVFLSLGSELPPPLRSVLFIGVIGLLLVAILMYTLKGAELNRNQVTGLSLVLSGGVSNLIDRVLNNGAVIDFLNLGLGELRTGVFNIADVAILCGAVMVILFTSHNQHVATQKT</sequence>
<feature type="active site" evidence="9">
    <location>
        <position position="142"/>
    </location>
</feature>
<dbReference type="AlphaFoldDB" id="A0A0F4QTZ0"/>
<feature type="transmembrane region" description="Helical" evidence="9">
    <location>
        <begin position="67"/>
        <end position="86"/>
    </location>
</feature>
<reference evidence="12 13" key="1">
    <citation type="journal article" date="2015" name="BMC Genomics">
        <title>Genome mining reveals unlocked bioactive potential of marine Gram-negative bacteria.</title>
        <authorList>
            <person name="Machado H."/>
            <person name="Sonnenschein E.C."/>
            <person name="Melchiorsen J."/>
            <person name="Gram L."/>
        </authorList>
    </citation>
    <scope>NUCLEOTIDE SEQUENCE [LARGE SCALE GENOMIC DNA]</scope>
    <source>
        <strain evidence="12 13">S2471</strain>
    </source>
</reference>
<comment type="pathway">
    <text evidence="9">Protein modification; lipoprotein biosynthesis (signal peptide cleavage).</text>
</comment>
<keyword evidence="2 9" id="KW-1003">Cell membrane</keyword>
<keyword evidence="7 9" id="KW-1133">Transmembrane helix</keyword>
<feature type="transmembrane region" description="Helical" evidence="9">
    <location>
        <begin position="137"/>
        <end position="156"/>
    </location>
</feature>
<comment type="subcellular location">
    <subcellularLocation>
        <location evidence="9">Cell membrane</location>
        <topology evidence="9">Multi-pass membrane protein</topology>
    </subcellularLocation>
</comment>
<dbReference type="PATRIC" id="fig|43658.5.peg.1370"/>
<evidence type="ECO:0000313" key="12">
    <source>
        <dbReference type="EMBL" id="KJZ11181.1"/>
    </source>
</evidence>
<keyword evidence="13" id="KW-1185">Reference proteome</keyword>
<protein>
    <recommendedName>
        <fullName evidence="9">Lipoprotein signal peptidase</fullName>
        <ecNumber evidence="9">3.4.23.36</ecNumber>
    </recommendedName>
    <alternativeName>
        <fullName evidence="9">Prolipoprotein signal peptidase</fullName>
    </alternativeName>
    <alternativeName>
        <fullName evidence="9">Signal peptidase II</fullName>
        <shortName evidence="9">SPase II</shortName>
    </alternativeName>
</protein>
<dbReference type="GO" id="GO:0005886">
    <property type="term" value="C:plasma membrane"/>
    <property type="evidence" value="ECO:0007669"/>
    <property type="project" value="UniProtKB-SubCell"/>
</dbReference>
<dbReference type="EC" id="3.4.23.36" evidence="9"/>
<evidence type="ECO:0000256" key="1">
    <source>
        <dbReference type="ARBA" id="ARBA00006139"/>
    </source>
</evidence>
<name>A0A0F4QTZ0_9GAMM</name>
<keyword evidence="3 9" id="KW-0645">Protease</keyword>
<comment type="catalytic activity">
    <reaction evidence="9 10">
        <text>Release of signal peptides from bacterial membrane prolipoproteins. Hydrolyzes -Xaa-Yaa-Zaa-|-(S,diacylglyceryl)Cys-, in which Xaa is hydrophobic (preferably Leu), and Yaa (Ala or Ser) and Zaa (Gly or Ala) have small, neutral side chains.</text>
        <dbReference type="EC" id="3.4.23.36"/>
    </reaction>
</comment>
<dbReference type="GO" id="GO:0004190">
    <property type="term" value="F:aspartic-type endopeptidase activity"/>
    <property type="evidence" value="ECO:0007669"/>
    <property type="project" value="UniProtKB-UniRule"/>
</dbReference>
<keyword evidence="4 9" id="KW-0812">Transmembrane</keyword>
<comment type="similarity">
    <text evidence="1 9 11">Belongs to the peptidase A8 family.</text>
</comment>
<dbReference type="PROSITE" id="PS00855">
    <property type="entry name" value="SPASE_II"/>
    <property type="match status" value="1"/>
</dbReference>
<evidence type="ECO:0000256" key="8">
    <source>
        <dbReference type="ARBA" id="ARBA00023136"/>
    </source>
</evidence>
<dbReference type="PANTHER" id="PTHR33695:SF1">
    <property type="entry name" value="LIPOPROTEIN SIGNAL PEPTIDASE"/>
    <property type="match status" value="1"/>
</dbReference>
<evidence type="ECO:0000256" key="9">
    <source>
        <dbReference type="HAMAP-Rule" id="MF_00161"/>
    </source>
</evidence>
<keyword evidence="5 9" id="KW-0064">Aspartyl protease</keyword>
<evidence type="ECO:0000256" key="6">
    <source>
        <dbReference type="ARBA" id="ARBA00022801"/>
    </source>
</evidence>
<dbReference type="Pfam" id="PF01252">
    <property type="entry name" value="Peptidase_A8"/>
    <property type="match status" value="1"/>
</dbReference>
<organism evidence="12 13">
    <name type="scientific">Pseudoalteromonas rubra</name>
    <dbReference type="NCBI Taxonomy" id="43658"/>
    <lineage>
        <taxon>Bacteria</taxon>
        <taxon>Pseudomonadati</taxon>
        <taxon>Pseudomonadota</taxon>
        <taxon>Gammaproteobacteria</taxon>
        <taxon>Alteromonadales</taxon>
        <taxon>Pseudoalteromonadaceae</taxon>
        <taxon>Pseudoalteromonas</taxon>
    </lineage>
</organism>
<proteinExistence type="inferred from homology"/>
<feature type="transmembrane region" description="Helical" evidence="9">
    <location>
        <begin position="7"/>
        <end position="28"/>
    </location>
</feature>
<keyword evidence="6 9" id="KW-0378">Hydrolase</keyword>
<evidence type="ECO:0000256" key="4">
    <source>
        <dbReference type="ARBA" id="ARBA00022692"/>
    </source>
</evidence>
<comment type="caution">
    <text evidence="12">The sequence shown here is derived from an EMBL/GenBank/DDBJ whole genome shotgun (WGS) entry which is preliminary data.</text>
</comment>
<dbReference type="OrthoDB" id="9810259at2"/>
<evidence type="ECO:0000313" key="13">
    <source>
        <dbReference type="Proteomes" id="UP000033452"/>
    </source>
</evidence>
<feature type="active site" evidence="9">
    <location>
        <position position="124"/>
    </location>
</feature>
<evidence type="ECO:0000256" key="5">
    <source>
        <dbReference type="ARBA" id="ARBA00022750"/>
    </source>
</evidence>
<accession>A0A0F4QTZ0</accession>
<keyword evidence="8 9" id="KW-0472">Membrane</keyword>
<dbReference type="EMBL" id="JXYA01000011">
    <property type="protein sequence ID" value="KJZ11181.1"/>
    <property type="molecule type" value="Genomic_DNA"/>
</dbReference>
<dbReference type="PANTHER" id="PTHR33695">
    <property type="entry name" value="LIPOPROTEIN SIGNAL PEPTIDASE"/>
    <property type="match status" value="1"/>
</dbReference>